<evidence type="ECO:0000313" key="2">
    <source>
        <dbReference type="Proteomes" id="UP001287356"/>
    </source>
</evidence>
<sequence length="292" mass="32002">MATGATISHYNRHASFYQRATPPTVQGILDNIFKNFTTAVTSQAKDATGAGPAGKKAAGTSNTVPQYWYEFVGETDWQLVTCKRSVKEVEIKADKNESKDIDAPNNWSVYFIMAPKDGDPRSAKHEKSQVTVTLKTDEEGEDDGRMARITFKMVTSEAAKLAAVKVYSALIKGTVPFGDMLVALWSRDHQGWIQDTFDLFCGHGGAEPDAQPSPLATRTFIADPGTADAVRDALRKRWQTPAVARPPQEAFVTDRKAIVVTTDEIVYKFERYGGSIVSNGSYVAEKDLPALT</sequence>
<comment type="caution">
    <text evidence="1">The sequence shown here is derived from an EMBL/GenBank/DDBJ whole genome shotgun (WGS) entry which is preliminary data.</text>
</comment>
<name>A0AAE0NJJ7_9PEZI</name>
<proteinExistence type="predicted"/>
<reference evidence="1" key="1">
    <citation type="journal article" date="2023" name="Mol. Phylogenet. Evol.">
        <title>Genome-scale phylogeny and comparative genomics of the fungal order Sordariales.</title>
        <authorList>
            <person name="Hensen N."/>
            <person name="Bonometti L."/>
            <person name="Westerberg I."/>
            <person name="Brannstrom I.O."/>
            <person name="Guillou S."/>
            <person name="Cros-Aarteil S."/>
            <person name="Calhoun S."/>
            <person name="Haridas S."/>
            <person name="Kuo A."/>
            <person name="Mondo S."/>
            <person name="Pangilinan J."/>
            <person name="Riley R."/>
            <person name="LaButti K."/>
            <person name="Andreopoulos B."/>
            <person name="Lipzen A."/>
            <person name="Chen C."/>
            <person name="Yan M."/>
            <person name="Daum C."/>
            <person name="Ng V."/>
            <person name="Clum A."/>
            <person name="Steindorff A."/>
            <person name="Ohm R.A."/>
            <person name="Martin F."/>
            <person name="Silar P."/>
            <person name="Natvig D.O."/>
            <person name="Lalanne C."/>
            <person name="Gautier V."/>
            <person name="Ament-Velasquez S.L."/>
            <person name="Kruys A."/>
            <person name="Hutchinson M.I."/>
            <person name="Powell A.J."/>
            <person name="Barry K."/>
            <person name="Miller A.N."/>
            <person name="Grigoriev I.V."/>
            <person name="Debuchy R."/>
            <person name="Gladieux P."/>
            <person name="Hiltunen Thoren M."/>
            <person name="Johannesson H."/>
        </authorList>
    </citation>
    <scope>NUCLEOTIDE SEQUENCE</scope>
    <source>
        <strain evidence="1">CBS 958.72</strain>
    </source>
</reference>
<gene>
    <name evidence="1" type="ORF">B0T24DRAFT_587335</name>
</gene>
<organism evidence="1 2">
    <name type="scientific">Lasiosphaeria ovina</name>
    <dbReference type="NCBI Taxonomy" id="92902"/>
    <lineage>
        <taxon>Eukaryota</taxon>
        <taxon>Fungi</taxon>
        <taxon>Dikarya</taxon>
        <taxon>Ascomycota</taxon>
        <taxon>Pezizomycotina</taxon>
        <taxon>Sordariomycetes</taxon>
        <taxon>Sordariomycetidae</taxon>
        <taxon>Sordariales</taxon>
        <taxon>Lasiosphaeriaceae</taxon>
        <taxon>Lasiosphaeria</taxon>
    </lineage>
</organism>
<dbReference type="AlphaFoldDB" id="A0AAE0NJJ7"/>
<dbReference type="EMBL" id="JAULSN010000001">
    <property type="protein sequence ID" value="KAK3382589.1"/>
    <property type="molecule type" value="Genomic_DNA"/>
</dbReference>
<evidence type="ECO:0000313" key="1">
    <source>
        <dbReference type="EMBL" id="KAK3382589.1"/>
    </source>
</evidence>
<protein>
    <submittedName>
        <fullName evidence="1">Uncharacterized protein</fullName>
    </submittedName>
</protein>
<dbReference type="Proteomes" id="UP001287356">
    <property type="component" value="Unassembled WGS sequence"/>
</dbReference>
<reference evidence="1" key="2">
    <citation type="submission" date="2023-06" db="EMBL/GenBank/DDBJ databases">
        <authorList>
            <consortium name="Lawrence Berkeley National Laboratory"/>
            <person name="Haridas S."/>
            <person name="Hensen N."/>
            <person name="Bonometti L."/>
            <person name="Westerberg I."/>
            <person name="Brannstrom I.O."/>
            <person name="Guillou S."/>
            <person name="Cros-Aarteil S."/>
            <person name="Calhoun S."/>
            <person name="Kuo A."/>
            <person name="Mondo S."/>
            <person name="Pangilinan J."/>
            <person name="Riley R."/>
            <person name="Labutti K."/>
            <person name="Andreopoulos B."/>
            <person name="Lipzen A."/>
            <person name="Chen C."/>
            <person name="Yanf M."/>
            <person name="Daum C."/>
            <person name="Ng V."/>
            <person name="Clum A."/>
            <person name="Steindorff A."/>
            <person name="Ohm R."/>
            <person name="Martin F."/>
            <person name="Silar P."/>
            <person name="Natvig D."/>
            <person name="Lalanne C."/>
            <person name="Gautier V."/>
            <person name="Ament-Velasquez S.L."/>
            <person name="Kruys A."/>
            <person name="Hutchinson M.I."/>
            <person name="Powell A.J."/>
            <person name="Barry K."/>
            <person name="Miller A.N."/>
            <person name="Grigoriev I.V."/>
            <person name="Debuchy R."/>
            <person name="Gladieux P."/>
            <person name="Thoren M.H."/>
            <person name="Johannesson H."/>
        </authorList>
    </citation>
    <scope>NUCLEOTIDE SEQUENCE</scope>
    <source>
        <strain evidence="1">CBS 958.72</strain>
    </source>
</reference>
<accession>A0AAE0NJJ7</accession>
<keyword evidence="2" id="KW-1185">Reference proteome</keyword>